<keyword evidence="1" id="KW-1133">Transmembrane helix</keyword>
<sequence>MRPPGDDPDGALRRSALVGVFGGLLLLALLLAGVFGVKTYDQSRSQVLVGRVTAVDDGRQRISVAYTVPDGSPVTRTFSTRSSKRGSHPAGAAVGVRYWPTTGRVVLDGGLPPVAGLVVGAALLPIAAAGFVVSLRRNRSRASSSSA</sequence>
<dbReference type="EMBL" id="AOUO01000513">
    <property type="protein sequence ID" value="EOD64397.1"/>
    <property type="molecule type" value="Genomic_DNA"/>
</dbReference>
<evidence type="ECO:0008006" key="4">
    <source>
        <dbReference type="Google" id="ProtNLM"/>
    </source>
</evidence>
<proteinExistence type="predicted"/>
<keyword evidence="1" id="KW-0472">Membrane</keyword>
<comment type="caution">
    <text evidence="2">The sequence shown here is derived from an EMBL/GenBank/DDBJ whole genome shotgun (WGS) entry which is preliminary data.</text>
</comment>
<evidence type="ECO:0000313" key="2">
    <source>
        <dbReference type="EMBL" id="EOD64397.1"/>
    </source>
</evidence>
<name>R1FYM6_9PSEU</name>
<evidence type="ECO:0000256" key="1">
    <source>
        <dbReference type="SAM" id="Phobius"/>
    </source>
</evidence>
<reference evidence="2 3" key="1">
    <citation type="submission" date="2013-02" db="EMBL/GenBank/DDBJ databases">
        <title>Draft genome sequence of Amycolatopsis vancoresmycina strain DSM 44592T.</title>
        <authorList>
            <person name="Kumar S."/>
            <person name="Kaur N."/>
            <person name="Kaur C."/>
            <person name="Raghava G.P.S."/>
            <person name="Mayilraj S."/>
        </authorList>
    </citation>
    <scope>NUCLEOTIDE SEQUENCE [LARGE SCALE GENOMIC DNA]</scope>
    <source>
        <strain evidence="2 3">DSM 44592</strain>
    </source>
</reference>
<keyword evidence="3" id="KW-1185">Reference proteome</keyword>
<evidence type="ECO:0000313" key="3">
    <source>
        <dbReference type="Proteomes" id="UP000014139"/>
    </source>
</evidence>
<feature type="transmembrane region" description="Helical" evidence="1">
    <location>
        <begin position="114"/>
        <end position="135"/>
    </location>
</feature>
<dbReference type="AlphaFoldDB" id="R1FYM6"/>
<dbReference type="PATRIC" id="fig|1292037.4.peg.6027"/>
<dbReference type="Proteomes" id="UP000014139">
    <property type="component" value="Unassembled WGS sequence"/>
</dbReference>
<keyword evidence="1" id="KW-0812">Transmembrane</keyword>
<accession>R1FYM6</accession>
<feature type="transmembrane region" description="Helical" evidence="1">
    <location>
        <begin position="16"/>
        <end position="37"/>
    </location>
</feature>
<gene>
    <name evidence="2" type="ORF">H480_32036</name>
</gene>
<organism evidence="2 3">
    <name type="scientific">Amycolatopsis vancoresmycina DSM 44592</name>
    <dbReference type="NCBI Taxonomy" id="1292037"/>
    <lineage>
        <taxon>Bacteria</taxon>
        <taxon>Bacillati</taxon>
        <taxon>Actinomycetota</taxon>
        <taxon>Actinomycetes</taxon>
        <taxon>Pseudonocardiales</taxon>
        <taxon>Pseudonocardiaceae</taxon>
        <taxon>Amycolatopsis</taxon>
    </lineage>
</organism>
<protein>
    <recommendedName>
        <fullName evidence="4">DUF3592 domain-containing protein</fullName>
    </recommendedName>
</protein>
<dbReference type="RefSeq" id="WP_004558811.1">
    <property type="nucleotide sequence ID" value="NZ_AOUO01000513.1"/>
</dbReference>